<keyword evidence="2" id="KW-0812">Transmembrane</keyword>
<keyword evidence="2" id="KW-0472">Membrane</keyword>
<dbReference type="Proteomes" id="UP000198862">
    <property type="component" value="Unassembled WGS sequence"/>
</dbReference>
<evidence type="ECO:0000313" key="3">
    <source>
        <dbReference type="EMBL" id="SFC04447.1"/>
    </source>
</evidence>
<organism evidence="3 4">
    <name type="scientific">Pseudoalteromonas denitrificans DSM 6059</name>
    <dbReference type="NCBI Taxonomy" id="1123010"/>
    <lineage>
        <taxon>Bacteria</taxon>
        <taxon>Pseudomonadati</taxon>
        <taxon>Pseudomonadota</taxon>
        <taxon>Gammaproteobacteria</taxon>
        <taxon>Alteromonadales</taxon>
        <taxon>Pseudoalteromonadaceae</taxon>
        <taxon>Pseudoalteromonas</taxon>
    </lineage>
</organism>
<accession>A0A1I1FYA5</accession>
<keyword evidence="4" id="KW-1185">Reference proteome</keyword>
<sequence length="59" mass="6685">MRKLKFDGFSAFIFIICIINLVLTVAVLFLPEESATTERMKVPHQGNDSRSVSLPEPNY</sequence>
<gene>
    <name evidence="3" type="ORF">SAMN02745724_00743</name>
</gene>
<dbReference type="EMBL" id="FOLO01000004">
    <property type="protein sequence ID" value="SFC04447.1"/>
    <property type="molecule type" value="Genomic_DNA"/>
</dbReference>
<dbReference type="RefSeq" id="WP_091980083.1">
    <property type="nucleotide sequence ID" value="NZ_FOLO01000004.1"/>
</dbReference>
<evidence type="ECO:0000256" key="2">
    <source>
        <dbReference type="SAM" id="Phobius"/>
    </source>
</evidence>
<dbReference type="AlphaFoldDB" id="A0A1I1FYA5"/>
<feature type="region of interest" description="Disordered" evidence="1">
    <location>
        <begin position="36"/>
        <end position="59"/>
    </location>
</feature>
<dbReference type="STRING" id="1123010.SAMN02745724_00743"/>
<protein>
    <submittedName>
        <fullName evidence="3">Uncharacterized protein</fullName>
    </submittedName>
</protein>
<feature type="transmembrane region" description="Helical" evidence="2">
    <location>
        <begin position="12"/>
        <end position="30"/>
    </location>
</feature>
<keyword evidence="2" id="KW-1133">Transmembrane helix</keyword>
<name>A0A1I1FYA5_9GAMM</name>
<evidence type="ECO:0000256" key="1">
    <source>
        <dbReference type="SAM" id="MobiDB-lite"/>
    </source>
</evidence>
<proteinExistence type="predicted"/>
<evidence type="ECO:0000313" key="4">
    <source>
        <dbReference type="Proteomes" id="UP000198862"/>
    </source>
</evidence>
<reference evidence="3 4" key="1">
    <citation type="submission" date="2016-10" db="EMBL/GenBank/DDBJ databases">
        <authorList>
            <person name="de Groot N.N."/>
        </authorList>
    </citation>
    <scope>NUCLEOTIDE SEQUENCE [LARGE SCALE GENOMIC DNA]</scope>
    <source>
        <strain evidence="3 4">DSM 6059</strain>
    </source>
</reference>